<proteinExistence type="predicted"/>
<dbReference type="Pfam" id="PF01504">
    <property type="entry name" value="PIP5K"/>
    <property type="match status" value="1"/>
</dbReference>
<dbReference type="RefSeq" id="XP_024749949.1">
    <property type="nucleotide sequence ID" value="XM_024890355.1"/>
</dbReference>
<dbReference type="GO" id="GO:0046854">
    <property type="term" value="P:phosphatidylinositol phosphate biosynthetic process"/>
    <property type="evidence" value="ECO:0007669"/>
    <property type="project" value="TreeGrafter"/>
</dbReference>
<dbReference type="OrthoDB" id="70770at2759"/>
<dbReference type="InterPro" id="IPR023610">
    <property type="entry name" value="PInositol-4/5-P-5/4-kinase"/>
</dbReference>
<dbReference type="GO" id="GO:0005886">
    <property type="term" value="C:plasma membrane"/>
    <property type="evidence" value="ECO:0007669"/>
    <property type="project" value="TreeGrafter"/>
</dbReference>
<evidence type="ECO:0000256" key="1">
    <source>
        <dbReference type="PROSITE-ProRule" id="PRU00781"/>
    </source>
</evidence>
<dbReference type="GO" id="GO:0005524">
    <property type="term" value="F:ATP binding"/>
    <property type="evidence" value="ECO:0007669"/>
    <property type="project" value="UniProtKB-UniRule"/>
</dbReference>
<sequence>MLNFFSLWHLELMLFRPNDFLALRRDVWYLDDEAYAQSFQTQHNVPPPRPEEDQRASSLVPMGTLGYSGSTFFKTSDGKFLIKSLDRHFEHQFFMHELLTPYIIHMWENPGSLLVRITDLLYVPYPTLGGLLGIEPTHHVVMEHLLYGIETDGDAARYETYDLKPDDYFFPERDIANGKLAPQSIKNRLVDQFPDRIHVSQQATEELLALLNTDTEFLADSNVVDYSLFLVRYARSGESRFDASDPFSPETSTADRRANSWRMGVVSADGQWVYRAVLLDFFWARHKLRAKAMAGLVATFNTWAGHGPMTITTEPFEYRRRFMRMVQKLVGENGVEEEHDAERSADC</sequence>
<keyword evidence="1" id="KW-0418">Kinase</keyword>
<dbReference type="PANTHER" id="PTHR23086">
    <property type="entry name" value="PHOSPHATIDYLINOSITOL-4-PHOSPHATE 5-KINASE"/>
    <property type="match status" value="1"/>
</dbReference>
<dbReference type="PANTHER" id="PTHR23086:SF126">
    <property type="entry name" value="PIPK DOMAIN-CONTAINING PROTEIN"/>
    <property type="match status" value="1"/>
</dbReference>
<keyword evidence="1" id="KW-0547">Nucleotide-binding</keyword>
<name>A0A2T4BBR0_9HYPO</name>
<protein>
    <submittedName>
        <fullName evidence="3">SAICAR synthase-like protein</fullName>
    </submittedName>
</protein>
<dbReference type="SUPFAM" id="SSF56104">
    <property type="entry name" value="SAICAR synthase-like"/>
    <property type="match status" value="1"/>
</dbReference>
<dbReference type="GeneID" id="36598473"/>
<dbReference type="Gene3D" id="3.30.810.10">
    <property type="entry name" value="2-Layer Sandwich"/>
    <property type="match status" value="1"/>
</dbReference>
<dbReference type="EMBL" id="KZ680212">
    <property type="protein sequence ID" value="PTB66629.1"/>
    <property type="molecule type" value="Genomic_DNA"/>
</dbReference>
<keyword evidence="1" id="KW-0808">Transferase</keyword>
<dbReference type="InterPro" id="IPR002498">
    <property type="entry name" value="PInositol-4-P-4/5-kinase_core"/>
</dbReference>
<dbReference type="InterPro" id="IPR027483">
    <property type="entry name" value="PInositol-4-P-4/5-kinase_C_sf"/>
</dbReference>
<accession>A0A2T4BBR0</accession>
<reference evidence="4" key="1">
    <citation type="submission" date="2016-07" db="EMBL/GenBank/DDBJ databases">
        <title>Multiple horizontal gene transfer events from other fungi enriched the ability of initially mycotrophic Trichoderma (Ascomycota) to feed on dead plant biomass.</title>
        <authorList>
            <consortium name="DOE Joint Genome Institute"/>
            <person name="Atanasova L."/>
            <person name="Chenthamara K."/>
            <person name="Zhang J."/>
            <person name="Grujic M."/>
            <person name="Henrissat B."/>
            <person name="Kuo A."/>
            <person name="Aerts A."/>
            <person name="Salamov A."/>
            <person name="Lipzen A."/>
            <person name="Labutti K."/>
            <person name="Barry K."/>
            <person name="Miao Y."/>
            <person name="Rahimi M.J."/>
            <person name="Shen Q."/>
            <person name="Grigoriev I.V."/>
            <person name="Kubicek C.P."/>
            <person name="Druzhinina I.S."/>
        </authorList>
    </citation>
    <scope>NUCLEOTIDE SEQUENCE [LARGE SCALE GENOMIC DNA]</scope>
    <source>
        <strain evidence="4">TUCIM 6016</strain>
    </source>
</reference>
<dbReference type="SMART" id="SM00330">
    <property type="entry name" value="PIPKc"/>
    <property type="match status" value="1"/>
</dbReference>
<dbReference type="Proteomes" id="UP000241546">
    <property type="component" value="Unassembled WGS sequence"/>
</dbReference>
<dbReference type="GO" id="GO:0016308">
    <property type="term" value="F:1-phosphatidylinositol-4-phosphate 5-kinase activity"/>
    <property type="evidence" value="ECO:0007669"/>
    <property type="project" value="TreeGrafter"/>
</dbReference>
<feature type="domain" description="PIPK" evidence="2">
    <location>
        <begin position="1"/>
        <end position="330"/>
    </location>
</feature>
<keyword evidence="4" id="KW-1185">Reference proteome</keyword>
<evidence type="ECO:0000313" key="4">
    <source>
        <dbReference type="Proteomes" id="UP000241546"/>
    </source>
</evidence>
<dbReference type="InterPro" id="IPR027484">
    <property type="entry name" value="PInositol-4-P-5-kinase_N"/>
</dbReference>
<keyword evidence="1" id="KW-0067">ATP-binding</keyword>
<gene>
    <name evidence="3" type="ORF">BBK36DRAFT_1117454</name>
</gene>
<evidence type="ECO:0000313" key="3">
    <source>
        <dbReference type="EMBL" id="PTB66629.1"/>
    </source>
</evidence>
<evidence type="ECO:0000259" key="2">
    <source>
        <dbReference type="PROSITE" id="PS51455"/>
    </source>
</evidence>
<dbReference type="PROSITE" id="PS51455">
    <property type="entry name" value="PIPK"/>
    <property type="match status" value="1"/>
</dbReference>
<dbReference type="AlphaFoldDB" id="A0A2T4BBR0"/>
<organism evidence="3 4">
    <name type="scientific">Trichoderma citrinoviride</name>
    <dbReference type="NCBI Taxonomy" id="58853"/>
    <lineage>
        <taxon>Eukaryota</taxon>
        <taxon>Fungi</taxon>
        <taxon>Dikarya</taxon>
        <taxon>Ascomycota</taxon>
        <taxon>Pezizomycotina</taxon>
        <taxon>Sordariomycetes</taxon>
        <taxon>Hypocreomycetidae</taxon>
        <taxon>Hypocreales</taxon>
        <taxon>Hypocreaceae</taxon>
        <taxon>Trichoderma</taxon>
    </lineage>
</organism>
<dbReference type="Gene3D" id="3.30.800.10">
    <property type="entry name" value="Phosphatidylinositol Phosphate Kinase II Beta"/>
    <property type="match status" value="1"/>
</dbReference>